<evidence type="ECO:0000313" key="3">
    <source>
        <dbReference type="Proteomes" id="UP000014074"/>
    </source>
</evidence>
<dbReference type="KEGG" id="tmn:UCRPA7_652"/>
<proteinExistence type="predicted"/>
<dbReference type="PANTHER" id="PTHR11012">
    <property type="entry name" value="PROTEIN KINASE-LIKE DOMAIN-CONTAINING"/>
    <property type="match status" value="1"/>
</dbReference>
<dbReference type="SUPFAM" id="SSF56112">
    <property type="entry name" value="Protein kinase-like (PK-like)"/>
    <property type="match status" value="1"/>
</dbReference>
<name>R8BX47_PHAM7</name>
<dbReference type="InterPro" id="IPR004119">
    <property type="entry name" value="EcKL"/>
</dbReference>
<dbReference type="PANTHER" id="PTHR11012:SF30">
    <property type="entry name" value="PROTEIN KINASE-LIKE DOMAIN-CONTAINING"/>
    <property type="match status" value="1"/>
</dbReference>
<dbReference type="InterPro" id="IPR015897">
    <property type="entry name" value="CHK_kinase-like"/>
</dbReference>
<dbReference type="EMBL" id="KB932812">
    <property type="protein sequence ID" value="EOO03933.1"/>
    <property type="molecule type" value="Genomic_DNA"/>
</dbReference>
<gene>
    <name evidence="2" type="ORF">UCRPA7_652</name>
</gene>
<dbReference type="RefSeq" id="XP_007911437.1">
    <property type="nucleotide sequence ID" value="XM_007913246.1"/>
</dbReference>
<dbReference type="GO" id="GO:0016740">
    <property type="term" value="F:transferase activity"/>
    <property type="evidence" value="ECO:0007669"/>
    <property type="project" value="UniProtKB-KW"/>
</dbReference>
<dbReference type="SMART" id="SM00587">
    <property type="entry name" value="CHK"/>
    <property type="match status" value="1"/>
</dbReference>
<feature type="domain" description="CHK kinase-like" evidence="1">
    <location>
        <begin position="122"/>
        <end position="299"/>
    </location>
</feature>
<dbReference type="AlphaFoldDB" id="R8BX47"/>
<dbReference type="InterPro" id="IPR011009">
    <property type="entry name" value="Kinase-like_dom_sf"/>
</dbReference>
<sequence>MASTGKLEASSPLPLTTEQLTAEWFTKILGREVTNVTIGEVMHGTASKILVELTYKDPAPGAPTHVCVKGGFNPQLLALHPALFAVYRLEAEFYHYIAPTVKMLLSPSYYNGVDTKSGQGIVVLQDLKAAGYTFGDPLEPFPVDRVRKGVEELAALHALTWGGKQEDFPWYSPGLSLRDVISSMLVQSEWDKRFLGDARPPVADYLVDRERIIAAYQTLWSTTDPRLRCILHGDSHIGNTFVTPSGEPGFLDWQGIHIGSAIHDIAYFITGSLTIEDRRNNEIELYQHYLDSLHKAGGPKFEREEVWDEYRKQQLHGFAWALTGPMMQTRERVDIMSERHSAAIVDHKSLELLEAMPEHRKA</sequence>
<accession>R8BX47</accession>
<reference evidence="3" key="1">
    <citation type="journal article" date="2013" name="Genome Announc.">
        <title>Draft genome sequence of the ascomycete Phaeoacremonium aleophilum strain UCR-PA7, a causal agent of the esca disease complex in grapevines.</title>
        <authorList>
            <person name="Blanco-Ulate B."/>
            <person name="Rolshausen P."/>
            <person name="Cantu D."/>
        </authorList>
    </citation>
    <scope>NUCLEOTIDE SEQUENCE [LARGE SCALE GENOMIC DNA]</scope>
    <source>
        <strain evidence="3">UCR-PA7</strain>
    </source>
</reference>
<evidence type="ECO:0000313" key="2">
    <source>
        <dbReference type="EMBL" id="EOO03933.1"/>
    </source>
</evidence>
<organism evidence="2 3">
    <name type="scientific">Phaeoacremonium minimum (strain UCR-PA7)</name>
    <name type="common">Esca disease fungus</name>
    <name type="synonym">Togninia minima</name>
    <dbReference type="NCBI Taxonomy" id="1286976"/>
    <lineage>
        <taxon>Eukaryota</taxon>
        <taxon>Fungi</taxon>
        <taxon>Dikarya</taxon>
        <taxon>Ascomycota</taxon>
        <taxon>Pezizomycotina</taxon>
        <taxon>Sordariomycetes</taxon>
        <taxon>Sordariomycetidae</taxon>
        <taxon>Togniniales</taxon>
        <taxon>Togniniaceae</taxon>
        <taxon>Phaeoacremonium</taxon>
    </lineage>
</organism>
<dbReference type="OrthoDB" id="191037at2759"/>
<dbReference type="eggNOG" id="ENOG502S3P0">
    <property type="taxonomic scope" value="Eukaryota"/>
</dbReference>
<dbReference type="Proteomes" id="UP000014074">
    <property type="component" value="Unassembled WGS sequence"/>
</dbReference>
<protein>
    <submittedName>
        <fullName evidence="2">Putative aminoglycoside phosphotransferase protein</fullName>
    </submittedName>
</protein>
<keyword evidence="3" id="KW-1185">Reference proteome</keyword>
<keyword evidence="2" id="KW-0808">Transferase</keyword>
<dbReference type="GeneID" id="19327184"/>
<dbReference type="Gene3D" id="3.90.1200.10">
    <property type="match status" value="1"/>
</dbReference>
<dbReference type="HOGENOM" id="CLU_061751_1_0_1"/>
<evidence type="ECO:0000259" key="1">
    <source>
        <dbReference type="SMART" id="SM00587"/>
    </source>
</evidence>
<dbReference type="Pfam" id="PF02958">
    <property type="entry name" value="EcKL"/>
    <property type="match status" value="1"/>
</dbReference>